<sequence>MITKMMIVQGLTRQSDADKVSHALREIWGVKEVEVNLNRKEVKFSYDESAASYKDCLEAVVESGYPISLQDDLQSHSLHDWQLEKDSGGIKNAPYL</sequence>
<dbReference type="InterPro" id="IPR006121">
    <property type="entry name" value="HMA_dom"/>
</dbReference>
<dbReference type="CDD" id="cd00371">
    <property type="entry name" value="HMA"/>
    <property type="match status" value="1"/>
</dbReference>
<dbReference type="SUPFAM" id="SSF55008">
    <property type="entry name" value="HMA, heavy metal-associated domain"/>
    <property type="match status" value="1"/>
</dbReference>
<organism evidence="2 3">
    <name type="scientific">Paenibacillus gyeongsangnamensis</name>
    <dbReference type="NCBI Taxonomy" id="3388067"/>
    <lineage>
        <taxon>Bacteria</taxon>
        <taxon>Bacillati</taxon>
        <taxon>Bacillota</taxon>
        <taxon>Bacilli</taxon>
        <taxon>Bacillales</taxon>
        <taxon>Paenibacillaceae</taxon>
        <taxon>Paenibacillus</taxon>
    </lineage>
</organism>
<dbReference type="RefSeq" id="WP_269882818.1">
    <property type="nucleotide sequence ID" value="NZ_JAQAGZ010000011.1"/>
</dbReference>
<reference evidence="2 3" key="1">
    <citation type="submission" date="2022-12" db="EMBL/GenBank/DDBJ databases">
        <title>Draft genome sequence of Paenibacillus sp. dW9.</title>
        <authorList>
            <person name="Choi E.-W."/>
            <person name="Kim D.-U."/>
        </authorList>
    </citation>
    <scope>NUCLEOTIDE SEQUENCE [LARGE SCALE GENOMIC DNA]</scope>
    <source>
        <strain evidence="3">dW9</strain>
    </source>
</reference>
<name>A0ABT4QBN9_9BACL</name>
<dbReference type="Gene3D" id="3.30.70.100">
    <property type="match status" value="1"/>
</dbReference>
<comment type="caution">
    <text evidence="2">The sequence shown here is derived from an EMBL/GenBank/DDBJ whole genome shotgun (WGS) entry which is preliminary data.</text>
</comment>
<evidence type="ECO:0000313" key="3">
    <source>
        <dbReference type="Proteomes" id="UP001527882"/>
    </source>
</evidence>
<protein>
    <submittedName>
        <fullName evidence="2">Heavy-metal-associated domain-containing protein</fullName>
    </submittedName>
</protein>
<dbReference type="PROSITE" id="PS50846">
    <property type="entry name" value="HMA_2"/>
    <property type="match status" value="1"/>
</dbReference>
<evidence type="ECO:0000259" key="1">
    <source>
        <dbReference type="PROSITE" id="PS50846"/>
    </source>
</evidence>
<dbReference type="EMBL" id="JAQAGZ010000011">
    <property type="protein sequence ID" value="MCZ8514298.1"/>
    <property type="molecule type" value="Genomic_DNA"/>
</dbReference>
<accession>A0ABT4QBN9</accession>
<dbReference type="Proteomes" id="UP001527882">
    <property type="component" value="Unassembled WGS sequence"/>
</dbReference>
<dbReference type="Pfam" id="PF00403">
    <property type="entry name" value="HMA"/>
    <property type="match status" value="1"/>
</dbReference>
<proteinExistence type="predicted"/>
<evidence type="ECO:0000313" key="2">
    <source>
        <dbReference type="EMBL" id="MCZ8514298.1"/>
    </source>
</evidence>
<feature type="domain" description="HMA" evidence="1">
    <location>
        <begin position="2"/>
        <end position="68"/>
    </location>
</feature>
<dbReference type="InterPro" id="IPR036163">
    <property type="entry name" value="HMA_dom_sf"/>
</dbReference>
<gene>
    <name evidence="2" type="ORF">O9H85_18055</name>
</gene>
<keyword evidence="3" id="KW-1185">Reference proteome</keyword>